<evidence type="ECO:0000313" key="2">
    <source>
        <dbReference type="EMBL" id="CAL5221308.1"/>
    </source>
</evidence>
<feature type="compositionally biased region" description="Low complexity" evidence="1">
    <location>
        <begin position="221"/>
        <end position="234"/>
    </location>
</feature>
<protein>
    <submittedName>
        <fullName evidence="2">G3478 protein</fullName>
    </submittedName>
</protein>
<feature type="region of interest" description="Disordered" evidence="1">
    <location>
        <begin position="511"/>
        <end position="537"/>
    </location>
</feature>
<keyword evidence="3" id="KW-1185">Reference proteome</keyword>
<comment type="caution">
    <text evidence="2">The sequence shown here is derived from an EMBL/GenBank/DDBJ whole genome shotgun (WGS) entry which is preliminary data.</text>
</comment>
<sequence length="554" mass="58509">MRPEGGLITPPTLGDASRRTRRKRRGGRGKENEGCTEHQESSPRERPVLGLRAQQMMLQNLRVLPARQGGEERTCRGSAAAPNTRRVHHALAPEGRPLATRQDCTTQRVSSHSQRAALPAAHAVQVGQSTQGWGNEAYAPTVLQDHIQWAPATVDSKHNKTGPVLAINASCTRSQVEAQRPTPIITAPSSEVVISSTQAVAETALQQDGLDADIQDEAETSSECAAEPEAPQAAEQKDQGARIISQTPLQAQPSSAIVDFSESTEDIMSPSRPLPETALEQDGVQSGVEDKAHSGEEDEAHSGVGDEAEAATPCAAELARPLSAEERVCSALIVYQPPLQGIVSAKATFAGILPLPDLSLPITLNPKMMLPGACLPLSAHKIAPAEQQLLLTYPVHDQRALVVYQPLLPATGATSAKAASAGAVPLPYLGPVITISHRLMLLVDCCLLNGFTLTTAKQQQRLTGPAPAAVATPASAAMQDPSQEADRLADAMDAAWFGRVASVPSVQPENLAEAAAASAPPSPQKDQGPSKANKRGRFMGFMRSLLRPCLGRSS</sequence>
<organism evidence="2 3">
    <name type="scientific">Coccomyxa viridis</name>
    <dbReference type="NCBI Taxonomy" id="1274662"/>
    <lineage>
        <taxon>Eukaryota</taxon>
        <taxon>Viridiplantae</taxon>
        <taxon>Chlorophyta</taxon>
        <taxon>core chlorophytes</taxon>
        <taxon>Trebouxiophyceae</taxon>
        <taxon>Trebouxiophyceae incertae sedis</taxon>
        <taxon>Coccomyxaceae</taxon>
        <taxon>Coccomyxa</taxon>
    </lineage>
</organism>
<reference evidence="2 3" key="1">
    <citation type="submission" date="2024-06" db="EMBL/GenBank/DDBJ databases">
        <authorList>
            <person name="Kraege A."/>
            <person name="Thomma B."/>
        </authorList>
    </citation>
    <scope>NUCLEOTIDE SEQUENCE [LARGE SCALE GENOMIC DNA]</scope>
</reference>
<name>A0ABP1FT19_9CHLO</name>
<feature type="region of interest" description="Disordered" evidence="1">
    <location>
        <begin position="215"/>
        <end position="240"/>
    </location>
</feature>
<accession>A0ABP1FT19</accession>
<proteinExistence type="predicted"/>
<feature type="compositionally biased region" description="Basic and acidic residues" evidence="1">
    <location>
        <begin position="28"/>
        <end position="47"/>
    </location>
</feature>
<gene>
    <name evidence="2" type="primary">g3478</name>
    <name evidence="2" type="ORF">VP750_LOCUS2967</name>
</gene>
<dbReference type="Proteomes" id="UP001497392">
    <property type="component" value="Unassembled WGS sequence"/>
</dbReference>
<feature type="region of interest" description="Disordered" evidence="1">
    <location>
        <begin position="282"/>
        <end position="309"/>
    </location>
</feature>
<dbReference type="EMBL" id="CAXHTA020000005">
    <property type="protein sequence ID" value="CAL5221308.1"/>
    <property type="molecule type" value="Genomic_DNA"/>
</dbReference>
<feature type="region of interest" description="Disordered" evidence="1">
    <location>
        <begin position="1"/>
        <end position="47"/>
    </location>
</feature>
<evidence type="ECO:0000256" key="1">
    <source>
        <dbReference type="SAM" id="MobiDB-lite"/>
    </source>
</evidence>
<evidence type="ECO:0000313" key="3">
    <source>
        <dbReference type="Proteomes" id="UP001497392"/>
    </source>
</evidence>